<feature type="compositionally biased region" description="Low complexity" evidence="2">
    <location>
        <begin position="899"/>
        <end position="919"/>
    </location>
</feature>
<feature type="compositionally biased region" description="Polar residues" evidence="2">
    <location>
        <begin position="225"/>
        <end position="245"/>
    </location>
</feature>
<reference evidence="5" key="1">
    <citation type="submission" date="2022-07" db="EMBL/GenBank/DDBJ databases">
        <title>Evaluation of T. orientalis genome assembly methods using nanopore sequencing and analysis of variation between genomes.</title>
        <authorList>
            <person name="Yam J."/>
            <person name="Micallef M.L."/>
            <person name="Liu M."/>
            <person name="Djordjevic S.P."/>
            <person name="Bogema D.R."/>
            <person name="Jenkins C."/>
        </authorList>
    </citation>
    <scope>NUCLEOTIDE SEQUENCE</scope>
    <source>
        <strain evidence="5">Fish Creek</strain>
    </source>
</reference>
<dbReference type="InterPro" id="IPR038718">
    <property type="entry name" value="SNF2-like_sf"/>
</dbReference>
<dbReference type="PROSITE" id="PS51194">
    <property type="entry name" value="HELICASE_CTER"/>
    <property type="match status" value="1"/>
</dbReference>
<proteinExistence type="predicted"/>
<feature type="compositionally biased region" description="Low complexity" evidence="2">
    <location>
        <begin position="852"/>
        <end position="861"/>
    </location>
</feature>
<feature type="domain" description="Helicase C-terminal" evidence="4">
    <location>
        <begin position="1023"/>
        <end position="1185"/>
    </location>
</feature>
<feature type="region of interest" description="Disordered" evidence="2">
    <location>
        <begin position="651"/>
        <end position="683"/>
    </location>
</feature>
<dbReference type="Gene3D" id="3.40.50.300">
    <property type="entry name" value="P-loop containing nucleotide triphosphate hydrolases"/>
    <property type="match status" value="3"/>
</dbReference>
<feature type="compositionally biased region" description="Polar residues" evidence="2">
    <location>
        <begin position="475"/>
        <end position="484"/>
    </location>
</feature>
<dbReference type="Pfam" id="PF00176">
    <property type="entry name" value="SNF2-rel_dom"/>
    <property type="match status" value="2"/>
</dbReference>
<sequence length="1185" mass="131031">MDSFHSASNASQNTGIPSANSNNGKKRRKLKRMISSSDSDEDIIEFRTPTRPNPNEERRASERPNSNGSDAIRTPKTVKTPNSRIKELSDKRDNSFEREKLSESRDEIRLKKEVLANLNSLQYFYATSQELKTSIQLQLNTNLDQYIGCIKPTQTHGDLTKFSNLKMFKALKNYQQCGVHWLSVVHEVPYASAILADEMGLGKTAQVCVFLEYIYRIHGTSVTPNTSSNSYNVTPPSRTSVSDGSKGSPAIDPPLSTSPISTSSNLESNNSNSENDVPGAENVVTPSSVYTITEGSTPTAKRPGITIIIVPLSVMNNWLREFETWTNLGPKVVIFHGNYKERMELLESILERIYNNEIYIIIMTLGMFKEMKILKHHEPFEYLIIDEAHSIKNPNTTMYRKLLYSLEFRHKLLLTGTPIQNTMDELCSLLQFAMPYSFESSKINHAIDTMINDPEYIYSIYENHELLDELLGRSQGATEGSDSGKNAESRDRGEAESDTRLKTAEVDSGGTGELGVGTLVDSGLTDSTSVGNTTDISTTSSSQGAMKSEQLADSQEAVGKIKTELYTCINDIIERNMNKMEISEHLKIIQKLTTPFILRRLKRNVMNELPTKNSVYVPCEMVGVQLDMYHRFFTSRTLNTVVLTGVSNAAASRAGDSDDGENSCTDSDDTKYDMDNLDSPLNNLDKEVMKPVKGSSTEKMTYKIFQLRRICNHPLLVRGLYYTEDQMHEIAKIVVKAQSALASRDNNRGKDKGQGQSKGKKPDKNKSSQKGNNDEKKRNREQELEKMKQYLLSLSDFEIYNLYLSNVGRAGTDSELGPSEEQEAEPVVKIGVKSGVKTLESPSKKKEDKMASTSGTSTSTGDNIIRGDKDGKEGSGGGSGSGTGEGNKNLSGNDGNGTSEGNASGEGNASSEANASSEGTASISVTKSTGNIGTARDHTDSLISGSLTLGIGSQSDRNPYLIEEHLFFESAKINKMFDLLRLILNRKENVLIFSQFTSYLDIIEKCFELRGIVNYLRLDGSLNVKQKEEILTLFSSTSREAKDKAELREKAAETEGLAPPLNAIGASRGLTRADATVDTGAGMSTSRTTESSVSARARLDTGYRIMLISTKVGGIGLNLTRANNVILMDQSWNPHNDLQAEDRAHRIGQDKPVNIYKLFTRNTIEEHVIFKSTNKLYLNQLFNEA</sequence>
<dbReference type="OrthoDB" id="361766at2759"/>
<feature type="compositionally biased region" description="Polar residues" evidence="2">
    <location>
        <begin position="1"/>
        <end position="23"/>
    </location>
</feature>
<feature type="compositionally biased region" description="Basic and acidic residues" evidence="2">
    <location>
        <begin position="84"/>
        <end position="103"/>
    </location>
</feature>
<feature type="region of interest" description="Disordered" evidence="2">
    <location>
        <begin position="225"/>
        <end position="284"/>
    </location>
</feature>
<feature type="compositionally biased region" description="Basic and acidic residues" evidence="2">
    <location>
        <begin position="485"/>
        <end position="505"/>
    </location>
</feature>
<dbReference type="InterPro" id="IPR049730">
    <property type="entry name" value="SNF2/RAD54-like_C"/>
</dbReference>
<dbReference type="EMBL" id="CP056067">
    <property type="protein sequence ID" value="UKJ89409.2"/>
    <property type="molecule type" value="Genomic_DNA"/>
</dbReference>
<dbReference type="GO" id="GO:0005524">
    <property type="term" value="F:ATP binding"/>
    <property type="evidence" value="ECO:0007669"/>
    <property type="project" value="InterPro"/>
</dbReference>
<dbReference type="AlphaFoldDB" id="A0A976M7Z1"/>
<name>A0A976M7Z1_THEOR</name>
<evidence type="ECO:0000259" key="4">
    <source>
        <dbReference type="PROSITE" id="PS51194"/>
    </source>
</evidence>
<dbReference type="Proteomes" id="UP000244803">
    <property type="component" value="Chromosome 4"/>
</dbReference>
<dbReference type="SMART" id="SM00487">
    <property type="entry name" value="DEXDc"/>
    <property type="match status" value="1"/>
</dbReference>
<dbReference type="SUPFAM" id="SSF52540">
    <property type="entry name" value="P-loop containing nucleoside triphosphate hydrolases"/>
    <property type="match status" value="2"/>
</dbReference>
<keyword evidence="5" id="KW-0067">ATP-binding</keyword>
<feature type="region of interest" description="Disordered" evidence="2">
    <location>
        <begin position="741"/>
        <end position="781"/>
    </location>
</feature>
<feature type="region of interest" description="Disordered" evidence="2">
    <location>
        <begin position="812"/>
        <end position="922"/>
    </location>
</feature>
<accession>A0A976M7Z1</accession>
<organism evidence="5 6">
    <name type="scientific">Theileria orientalis</name>
    <dbReference type="NCBI Taxonomy" id="68886"/>
    <lineage>
        <taxon>Eukaryota</taxon>
        <taxon>Sar</taxon>
        <taxon>Alveolata</taxon>
        <taxon>Apicomplexa</taxon>
        <taxon>Aconoidasida</taxon>
        <taxon>Piroplasmida</taxon>
        <taxon>Theileriidae</taxon>
        <taxon>Theileria</taxon>
    </lineage>
</organism>
<evidence type="ECO:0000313" key="6">
    <source>
        <dbReference type="Proteomes" id="UP000244803"/>
    </source>
</evidence>
<feature type="compositionally biased region" description="Polar residues" evidence="2">
    <location>
        <begin position="888"/>
        <end position="897"/>
    </location>
</feature>
<dbReference type="SMART" id="SM00490">
    <property type="entry name" value="HELICc"/>
    <property type="match status" value="1"/>
</dbReference>
<feature type="compositionally biased region" description="Basic and acidic residues" evidence="2">
    <location>
        <begin position="760"/>
        <end position="781"/>
    </location>
</feature>
<feature type="compositionally biased region" description="Low complexity" evidence="2">
    <location>
        <begin position="254"/>
        <end position="275"/>
    </location>
</feature>
<dbReference type="InterPro" id="IPR014001">
    <property type="entry name" value="Helicase_ATP-bd"/>
</dbReference>
<feature type="region of interest" description="Disordered" evidence="2">
    <location>
        <begin position="1"/>
        <end position="103"/>
    </location>
</feature>
<dbReference type="CDD" id="cd18793">
    <property type="entry name" value="SF2_C_SNF"/>
    <property type="match status" value="1"/>
</dbReference>
<feature type="compositionally biased region" description="Polar residues" evidence="2">
    <location>
        <begin position="524"/>
        <end position="545"/>
    </location>
</feature>
<dbReference type="Gene3D" id="3.40.50.10810">
    <property type="entry name" value="Tandem AAA-ATPase domain"/>
    <property type="match status" value="3"/>
</dbReference>
<dbReference type="InterPro" id="IPR001650">
    <property type="entry name" value="Helicase_C-like"/>
</dbReference>
<feature type="compositionally biased region" description="Gly residues" evidence="2">
    <location>
        <begin position="874"/>
        <end position="885"/>
    </location>
</feature>
<dbReference type="GO" id="GO:0003678">
    <property type="term" value="F:DNA helicase activity"/>
    <property type="evidence" value="ECO:0007669"/>
    <property type="project" value="UniProtKB-EC"/>
</dbReference>
<evidence type="ECO:0000313" key="5">
    <source>
        <dbReference type="EMBL" id="UKJ89409.2"/>
    </source>
</evidence>
<dbReference type="PANTHER" id="PTHR10799">
    <property type="entry name" value="SNF2/RAD54 HELICASE FAMILY"/>
    <property type="match status" value="1"/>
</dbReference>
<dbReference type="InterPro" id="IPR000330">
    <property type="entry name" value="SNF2_N"/>
</dbReference>
<gene>
    <name evidence="5" type="ORF">MACJ_002659</name>
</gene>
<feature type="region of interest" description="Disordered" evidence="2">
    <location>
        <begin position="475"/>
        <end position="549"/>
    </location>
</feature>
<dbReference type="Pfam" id="PF00271">
    <property type="entry name" value="Helicase_C"/>
    <property type="match status" value="2"/>
</dbReference>
<feature type="domain" description="Helicase ATP-binding" evidence="3">
    <location>
        <begin position="184"/>
        <end position="436"/>
    </location>
</feature>
<dbReference type="EC" id="3.6.4.12" evidence="5"/>
<evidence type="ECO:0000259" key="3">
    <source>
        <dbReference type="PROSITE" id="PS51192"/>
    </source>
</evidence>
<evidence type="ECO:0000256" key="2">
    <source>
        <dbReference type="SAM" id="MobiDB-lite"/>
    </source>
</evidence>
<dbReference type="GO" id="GO:0016787">
    <property type="term" value="F:hydrolase activity"/>
    <property type="evidence" value="ECO:0007669"/>
    <property type="project" value="UniProtKB-KW"/>
</dbReference>
<evidence type="ECO:0000256" key="1">
    <source>
        <dbReference type="ARBA" id="ARBA00022801"/>
    </source>
</evidence>
<keyword evidence="5" id="KW-0547">Nucleotide-binding</keyword>
<protein>
    <submittedName>
        <fullName evidence="5">DEAD-box family helicase</fullName>
        <ecNumber evidence="5">3.6.4.12</ecNumber>
    </submittedName>
</protein>
<dbReference type="PROSITE" id="PS51192">
    <property type="entry name" value="HELICASE_ATP_BIND_1"/>
    <property type="match status" value="1"/>
</dbReference>
<keyword evidence="1 5" id="KW-0378">Hydrolase</keyword>
<dbReference type="CDD" id="cd17919">
    <property type="entry name" value="DEXHc_Snf"/>
    <property type="match status" value="1"/>
</dbReference>
<dbReference type="InterPro" id="IPR027417">
    <property type="entry name" value="P-loop_NTPase"/>
</dbReference>
<keyword evidence="5" id="KW-0347">Helicase</keyword>